<keyword evidence="3" id="KW-0175">Coiled coil</keyword>
<reference evidence="8" key="2">
    <citation type="submission" date="2023-06" db="EMBL/GenBank/DDBJ databases">
        <authorList>
            <consortium name="Lawrence Berkeley National Laboratory"/>
            <person name="Haridas S."/>
            <person name="Hensen N."/>
            <person name="Bonometti L."/>
            <person name="Westerberg I."/>
            <person name="Brannstrom I.O."/>
            <person name="Guillou S."/>
            <person name="Cros-Aarteil S."/>
            <person name="Calhoun S."/>
            <person name="Kuo A."/>
            <person name="Mondo S."/>
            <person name="Pangilinan J."/>
            <person name="Riley R."/>
            <person name="Labutti K."/>
            <person name="Andreopoulos B."/>
            <person name="Lipzen A."/>
            <person name="Chen C."/>
            <person name="Yanf M."/>
            <person name="Daum C."/>
            <person name="Ng V."/>
            <person name="Clum A."/>
            <person name="Steindorff A."/>
            <person name="Ohm R."/>
            <person name="Martin F."/>
            <person name="Silar P."/>
            <person name="Natvig D."/>
            <person name="Lalanne C."/>
            <person name="Gautier V."/>
            <person name="Ament-Velasquez S.L."/>
            <person name="Kruys A."/>
            <person name="Hutchinson M.I."/>
            <person name="Powell A.J."/>
            <person name="Barry K."/>
            <person name="Miller A.N."/>
            <person name="Grigoriev I.V."/>
            <person name="Debuchy R."/>
            <person name="Gladieux P."/>
            <person name="Thoren M.H."/>
            <person name="Johannesson H."/>
        </authorList>
    </citation>
    <scope>NUCLEOTIDE SEQUENCE</scope>
    <source>
        <strain evidence="8">CBS 958.72</strain>
    </source>
</reference>
<dbReference type="GO" id="GO:0005829">
    <property type="term" value="C:cytosol"/>
    <property type="evidence" value="ECO:0007669"/>
    <property type="project" value="GOC"/>
</dbReference>
<evidence type="ECO:0000313" key="8">
    <source>
        <dbReference type="EMBL" id="KAK3358634.1"/>
    </source>
</evidence>
<dbReference type="PANTHER" id="PTHR47433">
    <property type="entry name" value="VACUOLAR PROTEIN SORTING-ASSOCIATED PROTEIN 17"/>
    <property type="match status" value="1"/>
</dbReference>
<comment type="similarity">
    <text evidence="4">Belongs to the VPS17 family.</text>
</comment>
<keyword evidence="1" id="KW-0813">Transport</keyword>
<dbReference type="InterPro" id="IPR036871">
    <property type="entry name" value="PX_dom_sf"/>
</dbReference>
<evidence type="ECO:0000256" key="1">
    <source>
        <dbReference type="ARBA" id="ARBA00022448"/>
    </source>
</evidence>
<gene>
    <name evidence="8" type="ORF">B0T24DRAFT_127890</name>
</gene>
<dbReference type="AlphaFoldDB" id="A0AAE0MY95"/>
<evidence type="ECO:0000259" key="7">
    <source>
        <dbReference type="SMART" id="SM00312"/>
    </source>
</evidence>
<reference evidence="8" key="1">
    <citation type="journal article" date="2023" name="Mol. Phylogenet. Evol.">
        <title>Genome-scale phylogeny and comparative genomics of the fungal order Sordariales.</title>
        <authorList>
            <person name="Hensen N."/>
            <person name="Bonometti L."/>
            <person name="Westerberg I."/>
            <person name="Brannstrom I.O."/>
            <person name="Guillou S."/>
            <person name="Cros-Aarteil S."/>
            <person name="Calhoun S."/>
            <person name="Haridas S."/>
            <person name="Kuo A."/>
            <person name="Mondo S."/>
            <person name="Pangilinan J."/>
            <person name="Riley R."/>
            <person name="LaButti K."/>
            <person name="Andreopoulos B."/>
            <person name="Lipzen A."/>
            <person name="Chen C."/>
            <person name="Yan M."/>
            <person name="Daum C."/>
            <person name="Ng V."/>
            <person name="Clum A."/>
            <person name="Steindorff A."/>
            <person name="Ohm R.A."/>
            <person name="Martin F."/>
            <person name="Silar P."/>
            <person name="Natvig D.O."/>
            <person name="Lalanne C."/>
            <person name="Gautier V."/>
            <person name="Ament-Velasquez S.L."/>
            <person name="Kruys A."/>
            <person name="Hutchinson M.I."/>
            <person name="Powell A.J."/>
            <person name="Barry K."/>
            <person name="Miller A.N."/>
            <person name="Grigoriev I.V."/>
            <person name="Debuchy R."/>
            <person name="Gladieux P."/>
            <person name="Hiltunen Thoren M."/>
            <person name="Johannesson H."/>
        </authorList>
    </citation>
    <scope>NUCLEOTIDE SEQUENCE</scope>
    <source>
        <strain evidence="8">CBS 958.72</strain>
    </source>
</reference>
<feature type="compositionally biased region" description="Polar residues" evidence="6">
    <location>
        <begin position="106"/>
        <end position="115"/>
    </location>
</feature>
<accession>A0AAE0MY95</accession>
<dbReference type="SUPFAM" id="SSF64268">
    <property type="entry name" value="PX domain"/>
    <property type="match status" value="1"/>
</dbReference>
<evidence type="ECO:0000313" key="9">
    <source>
        <dbReference type="Proteomes" id="UP001287356"/>
    </source>
</evidence>
<dbReference type="FunFam" id="3.30.1520.10:FF:000034">
    <property type="entry name" value="Vacuolar protein sorting-associated protein 17"/>
    <property type="match status" value="1"/>
</dbReference>
<dbReference type="GO" id="GO:0005768">
    <property type="term" value="C:endosome"/>
    <property type="evidence" value="ECO:0007669"/>
    <property type="project" value="TreeGrafter"/>
</dbReference>
<dbReference type="GO" id="GO:0032266">
    <property type="term" value="F:phosphatidylinositol-3-phosphate binding"/>
    <property type="evidence" value="ECO:0007669"/>
    <property type="project" value="TreeGrafter"/>
</dbReference>
<organism evidence="8 9">
    <name type="scientific">Lasiosphaeria ovina</name>
    <dbReference type="NCBI Taxonomy" id="92902"/>
    <lineage>
        <taxon>Eukaryota</taxon>
        <taxon>Fungi</taxon>
        <taxon>Dikarya</taxon>
        <taxon>Ascomycota</taxon>
        <taxon>Pezizomycotina</taxon>
        <taxon>Sordariomycetes</taxon>
        <taxon>Sordariomycetidae</taxon>
        <taxon>Sordariales</taxon>
        <taxon>Lasiosphaeriaceae</taxon>
        <taxon>Lasiosphaeria</taxon>
    </lineage>
</organism>
<dbReference type="Pfam" id="PF09325">
    <property type="entry name" value="Vps5"/>
    <property type="match status" value="1"/>
</dbReference>
<dbReference type="Pfam" id="PF00787">
    <property type="entry name" value="PX"/>
    <property type="match status" value="1"/>
</dbReference>
<dbReference type="InterPro" id="IPR037907">
    <property type="entry name" value="Vps17_PX"/>
</dbReference>
<dbReference type="Gene3D" id="1.20.1270.60">
    <property type="entry name" value="Arfaptin homology (AH) domain/BAR domain"/>
    <property type="match status" value="1"/>
</dbReference>
<feature type="domain" description="PX" evidence="7">
    <location>
        <begin position="167"/>
        <end position="279"/>
    </location>
</feature>
<dbReference type="InterPro" id="IPR015404">
    <property type="entry name" value="Vps5_C"/>
</dbReference>
<feature type="compositionally biased region" description="Low complexity" evidence="6">
    <location>
        <begin position="595"/>
        <end position="604"/>
    </location>
</feature>
<keyword evidence="2" id="KW-0653">Protein transport</keyword>
<sequence>MDYSTSIHDAEHAAEASPWGSPSASPQHNRTNFAASIAAADPPASPFRYPSQTSGGHLHSEHDDGGFGVGDSDSRRPDTASTISGADTFTASTMSDDSALPAHRSSGPQVFSTREQAPLPQGPPEQVGKPARDFEPQSQDQRQNNQPQQQQQQQQQQQARRPAQPQYKLQAKITGLERTGRKDPILRFDVHTNLPSFRTTQYRDVRRLHSEFIKLAEHLISANPEALVPAVPPALTSAGAGTDEDEARVKALLQRWFNYVCGNEVLMRDDEMVLFVESDFGYSPMVKKKQPATGVRRKILKQFAPPPDDTPELAQARPIVKLFYLGAMDAGHKVDKLVKSRRGLGLAESEFGVKLGSMNVQELHQGLANAYRKLGKVVQTVGDCHAAQATAEATTIGDPFQYHSQDAFIVKETLTNRQILIREFLQAQDNTRSKLNAADRLKSSSNVRREKVDEAIASLDEARHNESALFQKTTRVTQNLVYERRKWFARTAADLRLTIREYVLREIDAERRTLALLESVRPDIRSIDASGGLSRLGRESHPPTRRTSLAASQGPKGDAWSGVPRRTDTVNRSISGSLAGLADDEGAEAEEGDQSGRARATSGARAGGLPGLAEEDDEDRIDARNAASRLATSTF</sequence>
<feature type="region of interest" description="Disordered" evidence="6">
    <location>
        <begin position="528"/>
        <end position="621"/>
    </location>
</feature>
<dbReference type="InterPro" id="IPR027267">
    <property type="entry name" value="AH/BAR_dom_sf"/>
</dbReference>
<dbReference type="GO" id="GO:0042147">
    <property type="term" value="P:retrograde transport, endosome to Golgi"/>
    <property type="evidence" value="ECO:0007669"/>
    <property type="project" value="TreeGrafter"/>
</dbReference>
<keyword evidence="9" id="KW-1185">Reference proteome</keyword>
<evidence type="ECO:0000256" key="4">
    <source>
        <dbReference type="ARBA" id="ARBA00060860"/>
    </source>
</evidence>
<evidence type="ECO:0000256" key="6">
    <source>
        <dbReference type="SAM" id="MobiDB-lite"/>
    </source>
</evidence>
<dbReference type="GO" id="GO:0006886">
    <property type="term" value="P:intracellular protein transport"/>
    <property type="evidence" value="ECO:0007669"/>
    <property type="project" value="TreeGrafter"/>
</dbReference>
<dbReference type="Gene3D" id="3.30.1520.10">
    <property type="entry name" value="Phox-like domain"/>
    <property type="match status" value="1"/>
</dbReference>
<protein>
    <recommendedName>
        <fullName evidence="5">Vacuolar protein sorting-associated protein 17</fullName>
    </recommendedName>
</protein>
<dbReference type="FunFam" id="1.20.1270.60:FF:000046">
    <property type="entry name" value="Vacuolar protein sorting-associated protein 17"/>
    <property type="match status" value="1"/>
</dbReference>
<feature type="compositionally biased region" description="Acidic residues" evidence="6">
    <location>
        <begin position="582"/>
        <end position="593"/>
    </location>
</feature>
<name>A0AAE0MY95_9PEZI</name>
<dbReference type="EMBL" id="JAULSN010000015">
    <property type="protein sequence ID" value="KAK3358634.1"/>
    <property type="molecule type" value="Genomic_DNA"/>
</dbReference>
<feature type="compositionally biased region" description="Low complexity" evidence="6">
    <location>
        <begin position="141"/>
        <end position="166"/>
    </location>
</feature>
<dbReference type="SMART" id="SM00312">
    <property type="entry name" value="PX"/>
    <property type="match status" value="1"/>
</dbReference>
<evidence type="ECO:0000256" key="2">
    <source>
        <dbReference type="ARBA" id="ARBA00022927"/>
    </source>
</evidence>
<evidence type="ECO:0000256" key="3">
    <source>
        <dbReference type="ARBA" id="ARBA00023054"/>
    </source>
</evidence>
<feature type="compositionally biased region" description="Polar residues" evidence="6">
    <location>
        <begin position="79"/>
        <end position="96"/>
    </location>
</feature>
<dbReference type="PANTHER" id="PTHR47433:SF1">
    <property type="entry name" value="VACUOLAR PROTEIN SORTING-ASSOCIATED PROTEIN 17"/>
    <property type="match status" value="1"/>
</dbReference>
<comment type="caution">
    <text evidence="8">The sequence shown here is derived from an EMBL/GenBank/DDBJ whole genome shotgun (WGS) entry which is preliminary data.</text>
</comment>
<dbReference type="GO" id="GO:0030905">
    <property type="term" value="C:retromer, tubulation complex"/>
    <property type="evidence" value="ECO:0007669"/>
    <property type="project" value="TreeGrafter"/>
</dbReference>
<dbReference type="InterPro" id="IPR001683">
    <property type="entry name" value="PX_dom"/>
</dbReference>
<dbReference type="CDD" id="cd06891">
    <property type="entry name" value="PX_Vps17p"/>
    <property type="match status" value="1"/>
</dbReference>
<dbReference type="Proteomes" id="UP001287356">
    <property type="component" value="Unassembled WGS sequence"/>
</dbReference>
<proteinExistence type="inferred from homology"/>
<feature type="region of interest" description="Disordered" evidence="6">
    <location>
        <begin position="1"/>
        <end position="167"/>
    </location>
</feature>
<evidence type="ECO:0000256" key="5">
    <source>
        <dbReference type="ARBA" id="ARBA00073022"/>
    </source>
</evidence>
<dbReference type="InterPro" id="IPR053055">
    <property type="entry name" value="VPS17"/>
</dbReference>
<feature type="compositionally biased region" description="Polar residues" evidence="6">
    <location>
        <begin position="20"/>
        <end position="33"/>
    </location>
</feature>